<evidence type="ECO:0000313" key="10">
    <source>
        <dbReference type="Proteomes" id="UP000283721"/>
    </source>
</evidence>
<name>A0A413Q612_9FIRM</name>
<keyword evidence="3" id="KW-0645">Protease</keyword>
<dbReference type="GO" id="GO:0008233">
    <property type="term" value="F:peptidase activity"/>
    <property type="evidence" value="ECO:0007669"/>
    <property type="project" value="UniProtKB-KW"/>
</dbReference>
<feature type="transmembrane region" description="Helical" evidence="8">
    <location>
        <begin position="162"/>
        <end position="185"/>
    </location>
</feature>
<dbReference type="GO" id="GO:0006508">
    <property type="term" value="P:proteolysis"/>
    <property type="evidence" value="ECO:0007669"/>
    <property type="project" value="UniProtKB-KW"/>
</dbReference>
<reference evidence="9 10" key="1">
    <citation type="submission" date="2018-08" db="EMBL/GenBank/DDBJ databases">
        <title>A genome reference for cultivated species of the human gut microbiota.</title>
        <authorList>
            <person name="Zou Y."/>
            <person name="Xue W."/>
            <person name="Luo G."/>
        </authorList>
    </citation>
    <scope>NUCLEOTIDE SEQUENCE [LARGE SCALE GENOMIC DNA]</scope>
    <source>
        <strain evidence="9 10">AM47-6BH</strain>
    </source>
</reference>
<feature type="transmembrane region" description="Helical" evidence="8">
    <location>
        <begin position="99"/>
        <end position="116"/>
    </location>
</feature>
<keyword evidence="4 8" id="KW-0812">Transmembrane</keyword>
<evidence type="ECO:0000256" key="6">
    <source>
        <dbReference type="ARBA" id="ARBA00022989"/>
    </source>
</evidence>
<protein>
    <submittedName>
        <fullName evidence="9">Post-translational modification protein</fullName>
    </submittedName>
</protein>
<feature type="transmembrane region" description="Helical" evidence="8">
    <location>
        <begin position="33"/>
        <end position="63"/>
    </location>
</feature>
<evidence type="ECO:0000256" key="8">
    <source>
        <dbReference type="SAM" id="Phobius"/>
    </source>
</evidence>
<feature type="transmembrane region" description="Helical" evidence="8">
    <location>
        <begin position="137"/>
        <end position="156"/>
    </location>
</feature>
<keyword evidence="5" id="KW-0378">Hydrolase</keyword>
<sequence>MSDKIADWLILQKAITTDERELYAYAVHCLFSLLYPIVFASVIGAFLGMITEAIAMIMPFILIRKFSGGYHADSFKKCLVLSSIVIIVTLLIGKYIKNIFIVNIMYIAATILLMVFSPIDSVNKRLDDNDKKFCKKVTIFIVAVIFGVVGVLWIIGYRYYTVFIESGIILAELLQLVAICHNMIFNENDYKLSM</sequence>
<keyword evidence="2" id="KW-0673">Quorum sensing</keyword>
<dbReference type="AlphaFoldDB" id="A0A413Q612"/>
<keyword evidence="7 8" id="KW-0472">Membrane</keyword>
<comment type="caution">
    <text evidence="9">The sequence shown here is derived from an EMBL/GenBank/DDBJ whole genome shotgun (WGS) entry which is preliminary data.</text>
</comment>
<evidence type="ECO:0000256" key="7">
    <source>
        <dbReference type="ARBA" id="ARBA00023136"/>
    </source>
</evidence>
<evidence type="ECO:0000313" key="9">
    <source>
        <dbReference type="EMBL" id="RGZ91919.1"/>
    </source>
</evidence>
<organism evidence="9 10">
    <name type="scientific">Agathobacter rectalis</name>
    <dbReference type="NCBI Taxonomy" id="39491"/>
    <lineage>
        <taxon>Bacteria</taxon>
        <taxon>Bacillati</taxon>
        <taxon>Bacillota</taxon>
        <taxon>Clostridia</taxon>
        <taxon>Lachnospirales</taxon>
        <taxon>Lachnospiraceae</taxon>
        <taxon>Agathobacter</taxon>
    </lineage>
</organism>
<dbReference type="GO" id="GO:0009372">
    <property type="term" value="P:quorum sensing"/>
    <property type="evidence" value="ECO:0007669"/>
    <property type="project" value="UniProtKB-KW"/>
</dbReference>
<evidence type="ECO:0000256" key="2">
    <source>
        <dbReference type="ARBA" id="ARBA00022654"/>
    </source>
</evidence>
<dbReference type="GO" id="GO:0016020">
    <property type="term" value="C:membrane"/>
    <property type="evidence" value="ECO:0007669"/>
    <property type="project" value="InterPro"/>
</dbReference>
<dbReference type="EMBL" id="QSES01000016">
    <property type="protein sequence ID" value="RGZ91919.1"/>
    <property type="molecule type" value="Genomic_DNA"/>
</dbReference>
<dbReference type="InterPro" id="IPR006741">
    <property type="entry name" value="AgrB"/>
</dbReference>
<keyword evidence="1" id="KW-1003">Cell membrane</keyword>
<dbReference type="Proteomes" id="UP000283721">
    <property type="component" value="Unassembled WGS sequence"/>
</dbReference>
<dbReference type="Pfam" id="PF04647">
    <property type="entry name" value="AgrB"/>
    <property type="match status" value="1"/>
</dbReference>
<evidence type="ECO:0000256" key="1">
    <source>
        <dbReference type="ARBA" id="ARBA00022475"/>
    </source>
</evidence>
<evidence type="ECO:0000256" key="4">
    <source>
        <dbReference type="ARBA" id="ARBA00022692"/>
    </source>
</evidence>
<gene>
    <name evidence="9" type="ORF">DW967_09255</name>
</gene>
<evidence type="ECO:0000256" key="3">
    <source>
        <dbReference type="ARBA" id="ARBA00022670"/>
    </source>
</evidence>
<evidence type="ECO:0000256" key="5">
    <source>
        <dbReference type="ARBA" id="ARBA00022801"/>
    </source>
</evidence>
<feature type="transmembrane region" description="Helical" evidence="8">
    <location>
        <begin position="75"/>
        <end position="93"/>
    </location>
</feature>
<proteinExistence type="predicted"/>
<keyword evidence="6 8" id="KW-1133">Transmembrane helix</keyword>
<accession>A0A413Q612</accession>